<dbReference type="PANTHER" id="PTHR34613">
    <property type="entry name" value="SLL0800 PROTEIN"/>
    <property type="match status" value="1"/>
</dbReference>
<protein>
    <recommendedName>
        <fullName evidence="3">Rpn family recombination-promoting nuclease/putative transposase</fullName>
    </recommendedName>
</protein>
<reference evidence="2" key="1">
    <citation type="journal article" date="2019" name="Int. J. Syst. Evol. Microbiol.">
        <title>The Global Catalogue of Microorganisms (GCM) 10K type strain sequencing project: providing services to taxonomists for standard genome sequencing and annotation.</title>
        <authorList>
            <consortium name="The Broad Institute Genomics Platform"/>
            <consortium name="The Broad Institute Genome Sequencing Center for Infectious Disease"/>
            <person name="Wu L."/>
            <person name="Ma J."/>
        </authorList>
    </citation>
    <scope>NUCLEOTIDE SEQUENCE [LARGE SCALE GENOMIC DNA]</scope>
    <source>
        <strain evidence="2">TBRC 1276</strain>
    </source>
</reference>
<name>A0ABV8GPD5_9ACTN</name>
<keyword evidence="2" id="KW-1185">Reference proteome</keyword>
<dbReference type="Proteomes" id="UP001595851">
    <property type="component" value="Unassembled WGS sequence"/>
</dbReference>
<dbReference type="RefSeq" id="WP_379535484.1">
    <property type="nucleotide sequence ID" value="NZ_JBHSBI010000048.1"/>
</dbReference>
<sequence length="284" mass="31914">MPTHEHEFLLELVQHRPSLVATLLAETGVPVPAYEKARLESCDLNDREPKEYRADSVVALVDGKGKPLTAVILEVQRSYDKSKHWPWPVYLATLRGRVKCPTVLLVFCPDTAEAHKCAEAIHMGHPDWVLRPIVLGPDNTPMITDIQRAIAEPELMALSSIVHGAGDQGIKILQVLFESQQHLAKEQQSYADFVLKLLPEYITASFKEAAVAVLDDIEVPWVRRWIDHGEARGEAKALLRILDVRGLPITDEARARIQECKDEETLFSWMDKAITATSIDEVFD</sequence>
<evidence type="ECO:0000313" key="1">
    <source>
        <dbReference type="EMBL" id="MFC4015673.1"/>
    </source>
</evidence>
<dbReference type="EMBL" id="JBHSBI010000048">
    <property type="protein sequence ID" value="MFC4015673.1"/>
    <property type="molecule type" value="Genomic_DNA"/>
</dbReference>
<accession>A0ABV8GPD5</accession>
<proteinExistence type="predicted"/>
<gene>
    <name evidence="1" type="ORF">ACFOY2_51275</name>
</gene>
<dbReference type="PANTHER" id="PTHR34613:SF1">
    <property type="entry name" value="SLL6017 PROTEIN"/>
    <property type="match status" value="1"/>
</dbReference>
<evidence type="ECO:0000313" key="2">
    <source>
        <dbReference type="Proteomes" id="UP001595851"/>
    </source>
</evidence>
<evidence type="ECO:0008006" key="3">
    <source>
        <dbReference type="Google" id="ProtNLM"/>
    </source>
</evidence>
<organism evidence="1 2">
    <name type="scientific">Nonomuraea purpurea</name>
    <dbReference type="NCBI Taxonomy" id="1849276"/>
    <lineage>
        <taxon>Bacteria</taxon>
        <taxon>Bacillati</taxon>
        <taxon>Actinomycetota</taxon>
        <taxon>Actinomycetes</taxon>
        <taxon>Streptosporangiales</taxon>
        <taxon>Streptosporangiaceae</taxon>
        <taxon>Nonomuraea</taxon>
    </lineage>
</organism>
<comment type="caution">
    <text evidence="1">The sequence shown here is derived from an EMBL/GenBank/DDBJ whole genome shotgun (WGS) entry which is preliminary data.</text>
</comment>